<evidence type="ECO:0000256" key="8">
    <source>
        <dbReference type="ARBA" id="ARBA00022989"/>
    </source>
</evidence>
<dbReference type="Gene3D" id="1.20.1560.10">
    <property type="entry name" value="ABC transporter type 1, transmembrane domain"/>
    <property type="match status" value="1"/>
</dbReference>
<keyword evidence="4 13" id="KW-0812">Transmembrane</keyword>
<dbReference type="Pfam" id="PF00664">
    <property type="entry name" value="ABC_membrane"/>
    <property type="match status" value="1"/>
</dbReference>
<keyword evidence="3" id="KW-1003">Cell membrane</keyword>
<evidence type="ECO:0000256" key="10">
    <source>
        <dbReference type="ARBA" id="ARBA00055355"/>
    </source>
</evidence>
<accession>A0A515EU18</accession>
<evidence type="ECO:0000259" key="14">
    <source>
        <dbReference type="PROSITE" id="PS50893"/>
    </source>
</evidence>
<keyword evidence="8 13" id="KW-1133">Transmembrane helix</keyword>
<evidence type="ECO:0000256" key="9">
    <source>
        <dbReference type="ARBA" id="ARBA00023136"/>
    </source>
</evidence>
<dbReference type="GO" id="GO:0008233">
    <property type="term" value="F:peptidase activity"/>
    <property type="evidence" value="ECO:0007669"/>
    <property type="project" value="InterPro"/>
</dbReference>
<dbReference type="Proteomes" id="UP000317365">
    <property type="component" value="Chromosome"/>
</dbReference>
<evidence type="ECO:0000313" key="17">
    <source>
        <dbReference type="EMBL" id="QDL56151.1"/>
    </source>
</evidence>
<dbReference type="FunFam" id="3.40.50.300:FF:000299">
    <property type="entry name" value="ABC transporter ATP-binding protein/permease"/>
    <property type="match status" value="1"/>
</dbReference>
<proteinExistence type="inferred from homology"/>
<dbReference type="GO" id="GO:0030253">
    <property type="term" value="P:protein secretion by the type I secretion system"/>
    <property type="evidence" value="ECO:0007669"/>
    <property type="project" value="InterPro"/>
</dbReference>
<dbReference type="GO" id="GO:0034040">
    <property type="term" value="F:ATPase-coupled lipid transmembrane transporter activity"/>
    <property type="evidence" value="ECO:0007669"/>
    <property type="project" value="TreeGrafter"/>
</dbReference>
<reference evidence="18" key="1">
    <citation type="submission" date="2019-02" db="EMBL/GenBank/DDBJ databases">
        <title>Complete genome sequence of Rhodoferax sp. Gr-4.</title>
        <authorList>
            <person name="Jin L."/>
        </authorList>
    </citation>
    <scope>NUCLEOTIDE SEQUENCE [LARGE SCALE GENOMIC DNA]</scope>
    <source>
        <strain evidence="18">Gr-4</strain>
    </source>
</reference>
<dbReference type="GO" id="GO:0140359">
    <property type="term" value="F:ABC-type transporter activity"/>
    <property type="evidence" value="ECO:0007669"/>
    <property type="project" value="InterPro"/>
</dbReference>
<evidence type="ECO:0000256" key="4">
    <source>
        <dbReference type="ARBA" id="ARBA00022692"/>
    </source>
</evidence>
<dbReference type="GO" id="GO:0016887">
    <property type="term" value="F:ATP hydrolysis activity"/>
    <property type="evidence" value="ECO:0007669"/>
    <property type="project" value="InterPro"/>
</dbReference>
<evidence type="ECO:0000256" key="1">
    <source>
        <dbReference type="ARBA" id="ARBA00004651"/>
    </source>
</evidence>
<dbReference type="CDD" id="cd02417">
    <property type="entry name" value="Peptidase_C39_likeA"/>
    <property type="match status" value="1"/>
</dbReference>
<dbReference type="InterPro" id="IPR036640">
    <property type="entry name" value="ABC1_TM_sf"/>
</dbReference>
<feature type="domain" description="ABC transporter" evidence="14">
    <location>
        <begin position="479"/>
        <end position="714"/>
    </location>
</feature>
<comment type="subcellular location">
    <subcellularLocation>
        <location evidence="1">Cell membrane</location>
        <topology evidence="1">Multi-pass membrane protein</topology>
    </subcellularLocation>
</comment>
<evidence type="ECO:0000256" key="6">
    <source>
        <dbReference type="ARBA" id="ARBA00022741"/>
    </source>
</evidence>
<dbReference type="AlphaFoldDB" id="A0A515EU18"/>
<evidence type="ECO:0000256" key="11">
    <source>
        <dbReference type="ARBA" id="ARBA00061173"/>
    </source>
</evidence>
<comment type="similarity">
    <text evidence="11">Belongs to the ABC transporter superfamily. Cyclolysin exporter (TC 3.A.1.109.2) family.</text>
</comment>
<dbReference type="PANTHER" id="PTHR24221:SF647">
    <property type="entry name" value="BLL6336 PROTEIN"/>
    <property type="match status" value="1"/>
</dbReference>
<dbReference type="GO" id="GO:0030256">
    <property type="term" value="C:type I protein secretion system complex"/>
    <property type="evidence" value="ECO:0007669"/>
    <property type="project" value="InterPro"/>
</dbReference>
<dbReference type="Gene3D" id="3.90.70.10">
    <property type="entry name" value="Cysteine proteinases"/>
    <property type="match status" value="1"/>
</dbReference>
<dbReference type="CDD" id="cd18588">
    <property type="entry name" value="ABC_6TM_CyaB_HlyB_like"/>
    <property type="match status" value="1"/>
</dbReference>
<keyword evidence="18" id="KW-1185">Reference proteome</keyword>
<dbReference type="PROSITE" id="PS50929">
    <property type="entry name" value="ABC_TM1F"/>
    <property type="match status" value="1"/>
</dbReference>
<dbReference type="GO" id="GO:0031640">
    <property type="term" value="P:killing of cells of another organism"/>
    <property type="evidence" value="ECO:0007669"/>
    <property type="project" value="UniProtKB-KW"/>
</dbReference>
<dbReference type="InterPro" id="IPR027417">
    <property type="entry name" value="P-loop_NTPase"/>
</dbReference>
<feature type="domain" description="Peptidase C39" evidence="16">
    <location>
        <begin position="1"/>
        <end position="135"/>
    </location>
</feature>
<feature type="transmembrane region" description="Helical" evidence="13">
    <location>
        <begin position="305"/>
        <end position="325"/>
    </location>
</feature>
<keyword evidence="7" id="KW-0067">ATP-binding</keyword>
<protein>
    <recommendedName>
        <fullName evidence="12">Cyclolysin secretion/processing ATP-binding protein CyaB</fullName>
    </recommendedName>
</protein>
<feature type="transmembrane region" description="Helical" evidence="13">
    <location>
        <begin position="274"/>
        <end position="299"/>
    </location>
</feature>
<dbReference type="PROSITE" id="PS00211">
    <property type="entry name" value="ABC_TRANSPORTER_1"/>
    <property type="match status" value="1"/>
</dbReference>
<dbReference type="SUPFAM" id="SSF90123">
    <property type="entry name" value="ABC transporter transmembrane region"/>
    <property type="match status" value="1"/>
</dbReference>
<evidence type="ECO:0000256" key="7">
    <source>
        <dbReference type="ARBA" id="ARBA00022840"/>
    </source>
</evidence>
<dbReference type="PANTHER" id="PTHR24221">
    <property type="entry name" value="ATP-BINDING CASSETTE SUB-FAMILY B"/>
    <property type="match status" value="1"/>
</dbReference>
<dbReference type="PROSITE" id="PS50990">
    <property type="entry name" value="PEPTIDASE_C39"/>
    <property type="match status" value="1"/>
</dbReference>
<evidence type="ECO:0000256" key="2">
    <source>
        <dbReference type="ARBA" id="ARBA00022448"/>
    </source>
</evidence>
<evidence type="ECO:0000256" key="3">
    <source>
        <dbReference type="ARBA" id="ARBA00022475"/>
    </source>
</evidence>
<dbReference type="RefSeq" id="WP_142813515.1">
    <property type="nucleotide sequence ID" value="NZ_CP036282.1"/>
</dbReference>
<dbReference type="SUPFAM" id="SSF52540">
    <property type="entry name" value="P-loop containing nucleoside triphosphate hydrolases"/>
    <property type="match status" value="1"/>
</dbReference>
<keyword evidence="5" id="KW-0204">Cytolysis</keyword>
<dbReference type="InterPro" id="IPR039395">
    <property type="entry name" value="Peptidase_C39-like_A"/>
</dbReference>
<dbReference type="GO" id="GO:0005524">
    <property type="term" value="F:ATP binding"/>
    <property type="evidence" value="ECO:0007669"/>
    <property type="project" value="UniProtKB-KW"/>
</dbReference>
<feature type="transmembrane region" description="Helical" evidence="13">
    <location>
        <begin position="201"/>
        <end position="221"/>
    </location>
</feature>
<evidence type="ECO:0000256" key="5">
    <source>
        <dbReference type="ARBA" id="ARBA00022735"/>
    </source>
</evidence>
<organism evidence="17 18">
    <name type="scientific">Rhodoferax aquaticus</name>
    <dbReference type="NCBI Taxonomy" id="2527691"/>
    <lineage>
        <taxon>Bacteria</taxon>
        <taxon>Pseudomonadati</taxon>
        <taxon>Pseudomonadota</taxon>
        <taxon>Betaproteobacteria</taxon>
        <taxon>Burkholderiales</taxon>
        <taxon>Comamonadaceae</taxon>
        <taxon>Rhodoferax</taxon>
    </lineage>
</organism>
<feature type="domain" description="ABC transmembrane type-1" evidence="15">
    <location>
        <begin position="167"/>
        <end position="446"/>
    </location>
</feature>
<comment type="function">
    <text evidence="10">Involved in the export of calmodulin-sensitive adenylate cyclase-hemolysin (cyclolysin).</text>
</comment>
<dbReference type="InterPro" id="IPR003439">
    <property type="entry name" value="ABC_transporter-like_ATP-bd"/>
</dbReference>
<reference evidence="18" key="2">
    <citation type="journal article" date="2020" name="Int. J. Syst. Evol. Microbiol.">
        <title>Genomic insights into a novel species Rhodoferax aquaticus sp. nov., isolated from freshwater.</title>
        <authorList>
            <person name="Li T."/>
            <person name="Zhuo Y."/>
            <person name="Jin C.Z."/>
            <person name="Wu X."/>
            <person name="Ko S.R."/>
            <person name="Jin F.J."/>
            <person name="Ahn C.Y."/>
            <person name="Oh H.M."/>
            <person name="Lee H.G."/>
            <person name="Jin L."/>
        </authorList>
    </citation>
    <scope>NUCLEOTIDE SEQUENCE [LARGE SCALE GENOMIC DNA]</scope>
    <source>
        <strain evidence="18">Gr-4</strain>
    </source>
</reference>
<gene>
    <name evidence="17" type="ORF">EXZ61_19405</name>
</gene>
<dbReference type="InterPro" id="IPR005074">
    <property type="entry name" value="Peptidase_C39"/>
</dbReference>
<name>A0A515EU18_9BURK</name>
<dbReference type="Pfam" id="PF03412">
    <property type="entry name" value="Peptidase_C39"/>
    <property type="match status" value="1"/>
</dbReference>
<dbReference type="SMART" id="SM00382">
    <property type="entry name" value="AAA"/>
    <property type="match status" value="1"/>
</dbReference>
<keyword evidence="6" id="KW-0547">Nucleotide-binding</keyword>
<keyword evidence="5" id="KW-0354">Hemolysis</keyword>
<dbReference type="InterPro" id="IPR003593">
    <property type="entry name" value="AAA+_ATPase"/>
</dbReference>
<dbReference type="InterPro" id="IPR039421">
    <property type="entry name" value="Type_1_exporter"/>
</dbReference>
<dbReference type="GO" id="GO:0005886">
    <property type="term" value="C:plasma membrane"/>
    <property type="evidence" value="ECO:0007669"/>
    <property type="project" value="UniProtKB-SubCell"/>
</dbReference>
<sequence length="740" mass="80240">MTEKAQAPLSALCAIARFHQVAADPATLAHQLGLSESDAPTVEDLLRAAQSLGLKAKRTVTTVERLSLTPLPALALMRTEDGSLRVVILAQSDGKRVLFQDTGAGSTAPAGAASRPTIEPVEVFAQHWTGELILITSRAALAGTLAKFDFTWFIPSLIKYRKLLGEVLLISFMLQLFGLVSPLFFQVVMDKVLVHKGMTTLDVLVIGLVVVVVFESVLNALRSYVFSHTTSRIDVELGARLFRHLVQLPLAYFQARRVGDSIARVRELENIRSFLTGNAITVVLDVFFSLVFIAVMLFYSVPLTLIVLVSLPLYFGLSLSVIPILRARLDVKFARSAENQAMLVETVTGIQTVKASALEPSFAKRWDNQLAAYVSASFRTQNLASVANEGINLIGKLVNAATLWYGAHLVMDNELTVGQFVAFNMFAGRVSQPIMRMAQLWTDFQQTGISVARLGDILNTRTEVPPTSAAQLPPIKGRITLDAVTFRYRPEAAPVLNGVSLDIQPGQVIGIVGRSGSGKSTLTKLVQRLYSPEAGRLLVDGIDISLIDAAQLRRQVGVVLQENLLFNRSVRENIAIADPAAPIEAVMRVAEMAGAHAFISELPEGYDTLVGEQGGALSGGQRQRIAIARALFTNPRILILDEATSALDYESEAIIQKNMAHICQGRTVLIIAHRLSAVRQANTIIVMEKGKILESGNHDTLLKKPQGMYAYLWNMQDGGQLETDGPQGAQGALAAHGAKA</sequence>
<dbReference type="InterPro" id="IPR017871">
    <property type="entry name" value="ABC_transporter-like_CS"/>
</dbReference>
<dbReference type="NCBIfam" id="TIGR01846">
    <property type="entry name" value="type_I_sec_HlyB"/>
    <property type="match status" value="1"/>
</dbReference>
<dbReference type="GO" id="GO:0006508">
    <property type="term" value="P:proteolysis"/>
    <property type="evidence" value="ECO:0007669"/>
    <property type="project" value="InterPro"/>
</dbReference>
<dbReference type="InterPro" id="IPR011527">
    <property type="entry name" value="ABC1_TM_dom"/>
</dbReference>
<dbReference type="Gene3D" id="3.40.50.300">
    <property type="entry name" value="P-loop containing nucleotide triphosphate hydrolases"/>
    <property type="match status" value="1"/>
</dbReference>
<evidence type="ECO:0000259" key="16">
    <source>
        <dbReference type="PROSITE" id="PS50990"/>
    </source>
</evidence>
<dbReference type="PROSITE" id="PS50893">
    <property type="entry name" value="ABC_TRANSPORTER_2"/>
    <property type="match status" value="1"/>
</dbReference>
<evidence type="ECO:0000313" key="18">
    <source>
        <dbReference type="Proteomes" id="UP000317365"/>
    </source>
</evidence>
<dbReference type="InterPro" id="IPR010132">
    <property type="entry name" value="ATPase_T1SS_HlyB"/>
</dbReference>
<dbReference type="FunFam" id="1.20.1560.10:FF:000056">
    <property type="entry name" value="Alpha-hemolysin translocation ATP-binding protein HlyB"/>
    <property type="match status" value="1"/>
</dbReference>
<dbReference type="EMBL" id="CP036282">
    <property type="protein sequence ID" value="QDL56151.1"/>
    <property type="molecule type" value="Genomic_DNA"/>
</dbReference>
<feature type="transmembrane region" description="Helical" evidence="13">
    <location>
        <begin position="167"/>
        <end position="189"/>
    </location>
</feature>
<keyword evidence="2" id="KW-0813">Transport</keyword>
<dbReference type="Pfam" id="PF00005">
    <property type="entry name" value="ABC_tran"/>
    <property type="match status" value="1"/>
</dbReference>
<evidence type="ECO:0000256" key="12">
    <source>
        <dbReference type="ARBA" id="ARBA00072252"/>
    </source>
</evidence>
<dbReference type="KEGG" id="rhg:EXZ61_19405"/>
<evidence type="ECO:0000256" key="13">
    <source>
        <dbReference type="SAM" id="Phobius"/>
    </source>
</evidence>
<evidence type="ECO:0000259" key="15">
    <source>
        <dbReference type="PROSITE" id="PS50929"/>
    </source>
</evidence>
<keyword evidence="9 13" id="KW-0472">Membrane</keyword>